<evidence type="ECO:0008006" key="5">
    <source>
        <dbReference type="Google" id="ProtNLM"/>
    </source>
</evidence>
<feature type="compositionally biased region" description="Low complexity" evidence="1">
    <location>
        <begin position="408"/>
        <end position="426"/>
    </location>
</feature>
<evidence type="ECO:0000313" key="3">
    <source>
        <dbReference type="EMBL" id="GAV99364.1"/>
    </source>
</evidence>
<sequence>MIALCSEFKSYSIPPPPSFLFPSPRASVIVDTSAPMFSFAILPLLAYSTLLAIFGFISVRITRWRRGHRPAALTLDDDDVELLPTNTSTLSPEFKAFPVPPPLPSLVPSHARSRSFSNLQHAVVVHDMPERERPKSPLHFGLSTPGSRLKSKQRSHSAGSISSPLSPKRRLHNNNRRPFISDPESDADTVVPPRHAIASTPNTPFAPQTQFGTLVDLSVPPVPAPSPLNPIFPNMAGSAHLWALHSYTRSSTVPAEELNLIDLHTPDPEQRASRNFEPVSVPLLQESKGSNAKEQGNTSSDLDGYEPDVEGEAGEQITGLGKDKEIDIGLEWDFESVSGSSMRVSSIPQAHQVSEERDLVDGNSMPSSPVEFLATQLHSIPITASSSLSEGYLRLDTEEVLAGKSEDSLPLSSSSSSAILSSSSSLPSPPRHLVELDAGHRPIDVVIVENTGVEDEDELDLNLDNETLPSISRDDTSLDLDLIHRVYNDDDENAAGQLELGPGMFVARDREDDELYDLYENNDRVEGDEYAEGAKAEEVMDQGMPSGVNIMSLTQDENIDVLTYTDNSSTNPESQEAIQDSLTPPPSHEKFSTLVSRAHPDNDVGLELRMFEDGLNDEPQANEGDVNVIEDDDEHIEETEGEFPDPDLLPLPELDIPLLLANITSPDPSLIAKEEEPSSSAATTASVSPTSQIPTPPASPPQQRRPLPRPLPAWSIRAADAPPLGLASRSPVLRHKSSFSLSVIEGSDARVVKEAESQLKTEIEIREKNEEGISSLSDEIIANEDVRPSTKTPVPSAAILPGAFPVDVHPLSDLMVPDDEEEDEEEAETTTKETESSSTQDESVPGSSAEAPSTSTSTSISVTKPVKRHPARSPIDIALAMQLRPGLGLGADPAWMVRFLMAMFGWFVVLISGSAGDGYGRTPYVGIRRSEE</sequence>
<evidence type="ECO:0000256" key="2">
    <source>
        <dbReference type="SAM" id="Phobius"/>
    </source>
</evidence>
<dbReference type="EMBL" id="BDGU01000013">
    <property type="protein sequence ID" value="GAV99364.1"/>
    <property type="molecule type" value="Genomic_DNA"/>
</dbReference>
<evidence type="ECO:0000256" key="1">
    <source>
        <dbReference type="SAM" id="MobiDB-lite"/>
    </source>
</evidence>
<comment type="caution">
    <text evidence="3">The sequence shown here is derived from an EMBL/GenBank/DDBJ whole genome shotgun (WGS) entry which is preliminary data.</text>
</comment>
<feature type="compositionally biased region" description="Polar residues" evidence="1">
    <location>
        <begin position="156"/>
        <end position="165"/>
    </location>
</feature>
<feature type="compositionally biased region" description="Acidic residues" evidence="1">
    <location>
        <begin position="818"/>
        <end position="828"/>
    </location>
</feature>
<keyword evidence="2" id="KW-0472">Membrane</keyword>
<feature type="region of interest" description="Disordered" evidence="1">
    <location>
        <begin position="669"/>
        <end position="716"/>
    </location>
</feature>
<keyword evidence="4" id="KW-1185">Reference proteome</keyword>
<gene>
    <name evidence="3" type="ORF">LENED_000817</name>
</gene>
<feature type="transmembrane region" description="Helical" evidence="2">
    <location>
        <begin position="36"/>
        <end position="59"/>
    </location>
</feature>
<feature type="region of interest" description="Disordered" evidence="1">
    <location>
        <begin position="129"/>
        <end position="189"/>
    </location>
</feature>
<feature type="compositionally biased region" description="Polar residues" evidence="1">
    <location>
        <begin position="287"/>
        <end position="301"/>
    </location>
</feature>
<dbReference type="STRING" id="5353.A0A1Q3DWJ1"/>
<keyword evidence="2" id="KW-0812">Transmembrane</keyword>
<dbReference type="Proteomes" id="UP000188533">
    <property type="component" value="Unassembled WGS sequence"/>
</dbReference>
<feature type="compositionally biased region" description="Polar residues" evidence="1">
    <location>
        <begin position="565"/>
        <end position="582"/>
    </location>
</feature>
<reference evidence="3 4" key="2">
    <citation type="submission" date="2017-02" db="EMBL/GenBank/DDBJ databases">
        <title>A genome survey and senescence transcriptome analysis in Lentinula edodes.</title>
        <authorList>
            <person name="Sakamoto Y."/>
            <person name="Nakade K."/>
            <person name="Sato S."/>
            <person name="Yoshida Y."/>
            <person name="Miyazaki K."/>
            <person name="Natsume S."/>
            <person name="Konno N."/>
        </authorList>
    </citation>
    <scope>NUCLEOTIDE SEQUENCE [LARGE SCALE GENOMIC DNA]</scope>
    <source>
        <strain evidence="3 4">NBRC 111202</strain>
    </source>
</reference>
<keyword evidence="2" id="KW-1133">Transmembrane helix</keyword>
<organism evidence="3 4">
    <name type="scientific">Lentinula edodes</name>
    <name type="common">Shiitake mushroom</name>
    <name type="synonym">Lentinus edodes</name>
    <dbReference type="NCBI Taxonomy" id="5353"/>
    <lineage>
        <taxon>Eukaryota</taxon>
        <taxon>Fungi</taxon>
        <taxon>Dikarya</taxon>
        <taxon>Basidiomycota</taxon>
        <taxon>Agaricomycotina</taxon>
        <taxon>Agaricomycetes</taxon>
        <taxon>Agaricomycetidae</taxon>
        <taxon>Agaricales</taxon>
        <taxon>Marasmiineae</taxon>
        <taxon>Omphalotaceae</taxon>
        <taxon>Lentinula</taxon>
    </lineage>
</organism>
<accession>A0A1Q3DWJ1</accession>
<feature type="region of interest" description="Disordered" evidence="1">
    <location>
        <begin position="404"/>
        <end position="433"/>
    </location>
</feature>
<evidence type="ECO:0000313" key="4">
    <source>
        <dbReference type="Proteomes" id="UP000188533"/>
    </source>
</evidence>
<name>A0A1Q3DWJ1_LENED</name>
<proteinExistence type="predicted"/>
<dbReference type="AlphaFoldDB" id="A0A1Q3DWJ1"/>
<feature type="compositionally biased region" description="Acidic residues" evidence="1">
    <location>
        <begin position="303"/>
        <end position="313"/>
    </location>
</feature>
<feature type="transmembrane region" description="Helical" evidence="2">
    <location>
        <begin position="895"/>
        <end position="915"/>
    </location>
</feature>
<feature type="region of interest" description="Disordered" evidence="1">
    <location>
        <begin position="284"/>
        <end position="322"/>
    </location>
</feature>
<feature type="region of interest" description="Disordered" evidence="1">
    <location>
        <begin position="818"/>
        <end position="868"/>
    </location>
</feature>
<feature type="compositionally biased region" description="Low complexity" evidence="1">
    <location>
        <begin position="678"/>
        <end position="693"/>
    </location>
</feature>
<protein>
    <recommendedName>
        <fullName evidence="5">Transmembrane protein</fullName>
    </recommendedName>
</protein>
<feature type="region of interest" description="Disordered" evidence="1">
    <location>
        <begin position="565"/>
        <end position="589"/>
    </location>
</feature>
<feature type="compositionally biased region" description="Low complexity" evidence="1">
    <location>
        <begin position="836"/>
        <end position="864"/>
    </location>
</feature>
<reference evidence="3 4" key="1">
    <citation type="submission" date="2016-08" db="EMBL/GenBank/DDBJ databases">
        <authorList>
            <consortium name="Lentinula edodes genome sequencing consortium"/>
            <person name="Sakamoto Y."/>
            <person name="Nakade K."/>
            <person name="Sato S."/>
            <person name="Yoshida Y."/>
            <person name="Miyazaki K."/>
            <person name="Natsume S."/>
            <person name="Konno N."/>
        </authorList>
    </citation>
    <scope>NUCLEOTIDE SEQUENCE [LARGE SCALE GENOMIC DNA]</scope>
    <source>
        <strain evidence="3 4">NBRC 111202</strain>
    </source>
</reference>
<feature type="region of interest" description="Disordered" evidence="1">
    <location>
        <begin position="768"/>
        <end position="798"/>
    </location>
</feature>